<protein>
    <submittedName>
        <fullName evidence="5">Endonuclease YncB, thermonuclease family</fullName>
    </submittedName>
</protein>
<dbReference type="GO" id="GO:0016787">
    <property type="term" value="F:hydrolase activity"/>
    <property type="evidence" value="ECO:0007669"/>
    <property type="project" value="UniProtKB-KW"/>
</dbReference>
<evidence type="ECO:0000256" key="2">
    <source>
        <dbReference type="ARBA" id="ARBA00022759"/>
    </source>
</evidence>
<dbReference type="AlphaFoldDB" id="A0A1Y6G7Z4"/>
<evidence type="ECO:0000256" key="1">
    <source>
        <dbReference type="ARBA" id="ARBA00022722"/>
    </source>
</evidence>
<reference evidence="6" key="1">
    <citation type="submission" date="2017-04" db="EMBL/GenBank/DDBJ databases">
        <authorList>
            <person name="Varghese N."/>
            <person name="Submissions S."/>
        </authorList>
    </citation>
    <scope>NUCLEOTIDE SEQUENCE [LARGE SCALE GENOMIC DNA]</scope>
</reference>
<dbReference type="Pfam" id="PF00565">
    <property type="entry name" value="SNase"/>
    <property type="match status" value="1"/>
</dbReference>
<dbReference type="Gene3D" id="2.40.50.90">
    <property type="match status" value="1"/>
</dbReference>
<keyword evidence="2 5" id="KW-0255">Endonuclease</keyword>
<evidence type="ECO:0000259" key="4">
    <source>
        <dbReference type="PROSITE" id="PS50830"/>
    </source>
</evidence>
<evidence type="ECO:0000313" key="5">
    <source>
        <dbReference type="EMBL" id="SMQ86302.1"/>
    </source>
</evidence>
<proteinExistence type="predicted"/>
<dbReference type="Proteomes" id="UP000194474">
    <property type="component" value="Unassembled WGS sequence"/>
</dbReference>
<organism evidence="5 6">
    <name type="scientific">Devosia lucknowensis</name>
    <dbReference type="NCBI Taxonomy" id="1096929"/>
    <lineage>
        <taxon>Bacteria</taxon>
        <taxon>Pseudomonadati</taxon>
        <taxon>Pseudomonadota</taxon>
        <taxon>Alphaproteobacteria</taxon>
        <taxon>Hyphomicrobiales</taxon>
        <taxon>Devosiaceae</taxon>
        <taxon>Devosia</taxon>
    </lineage>
</organism>
<feature type="domain" description="TNase-like" evidence="4">
    <location>
        <begin position="45"/>
        <end position="176"/>
    </location>
</feature>
<keyword evidence="6" id="KW-1185">Reference proteome</keyword>
<dbReference type="PROSITE" id="PS50830">
    <property type="entry name" value="TNASE_3"/>
    <property type="match status" value="1"/>
</dbReference>
<keyword evidence="3" id="KW-0378">Hydrolase</keyword>
<dbReference type="SMART" id="SM00318">
    <property type="entry name" value="SNc"/>
    <property type="match status" value="1"/>
</dbReference>
<dbReference type="EMBL" id="FXWK01000002">
    <property type="protein sequence ID" value="SMQ86302.1"/>
    <property type="molecule type" value="Genomic_DNA"/>
</dbReference>
<dbReference type="InterPro" id="IPR035437">
    <property type="entry name" value="SNase_OB-fold_sf"/>
</dbReference>
<evidence type="ECO:0000256" key="3">
    <source>
        <dbReference type="ARBA" id="ARBA00022801"/>
    </source>
</evidence>
<keyword evidence="1" id="KW-0540">Nuclease</keyword>
<gene>
    <name evidence="5" type="ORF">SAMN06295905_3606</name>
</gene>
<dbReference type="PANTHER" id="PTHR12302">
    <property type="entry name" value="EBNA2 BINDING PROTEIN P100"/>
    <property type="match status" value="1"/>
</dbReference>
<evidence type="ECO:0000313" key="6">
    <source>
        <dbReference type="Proteomes" id="UP000194474"/>
    </source>
</evidence>
<name>A0A1Y6G7Z4_9HYPH</name>
<accession>A0A1Y6G7Z4</accession>
<dbReference type="SUPFAM" id="SSF50199">
    <property type="entry name" value="Staphylococcal nuclease"/>
    <property type="match status" value="1"/>
</dbReference>
<dbReference type="InterPro" id="IPR016071">
    <property type="entry name" value="Staphylococal_nuclease_OB-fold"/>
</dbReference>
<dbReference type="GO" id="GO:0004519">
    <property type="term" value="F:endonuclease activity"/>
    <property type="evidence" value="ECO:0007669"/>
    <property type="project" value="UniProtKB-KW"/>
</dbReference>
<sequence length="281" mass="31136">MVNKLFQRVDRVRRSTIATVTAAMLVGLEPAAAQACAELRLVPGGVVTQVTDGDTVVLDSGLVVRLIGTQAPKLPLGREGFPTWPLAPEAQKALEDLALNRPVTLGYGGEEVDRYDRALAHVFVATEENTTVWAQHHMVRQGLARVYSFPDNRHCLEQLFAAEATARTERLGIWTDPYYSVRAADRPAEILKRIGQYELVEGRVLLADRSGSRVFLNFGRHWKEDFTAVIEAPALRIFADAGLDPLTLDGALVRVRGWVDDRDGPRIEVTHPEQIEVLARP</sequence>
<dbReference type="PANTHER" id="PTHR12302:SF3">
    <property type="entry name" value="SERINE_THREONINE-PROTEIN KINASE 31"/>
    <property type="match status" value="1"/>
</dbReference>